<dbReference type="AlphaFoldDB" id="A0A915P8E0"/>
<evidence type="ECO:0000313" key="4">
    <source>
        <dbReference type="WBParaSite" id="scf7180000423963.g11928"/>
    </source>
</evidence>
<reference evidence="4" key="1">
    <citation type="submission" date="2022-11" db="UniProtKB">
        <authorList>
            <consortium name="WormBaseParasite"/>
        </authorList>
    </citation>
    <scope>IDENTIFICATION</scope>
</reference>
<organism evidence="3 4">
    <name type="scientific">Meloidogyne floridensis</name>
    <dbReference type="NCBI Taxonomy" id="298350"/>
    <lineage>
        <taxon>Eukaryota</taxon>
        <taxon>Metazoa</taxon>
        <taxon>Ecdysozoa</taxon>
        <taxon>Nematoda</taxon>
        <taxon>Chromadorea</taxon>
        <taxon>Rhabditida</taxon>
        <taxon>Tylenchina</taxon>
        <taxon>Tylenchomorpha</taxon>
        <taxon>Tylenchoidea</taxon>
        <taxon>Meloidogynidae</taxon>
        <taxon>Meloidogyninae</taxon>
        <taxon>Meloidogyne</taxon>
    </lineage>
</organism>
<dbReference type="WBParaSite" id="scf7180000423963.g11928">
    <property type="protein sequence ID" value="scf7180000423963.g11928"/>
    <property type="gene ID" value="scf7180000423963.g11928"/>
</dbReference>
<evidence type="ECO:0000256" key="2">
    <source>
        <dbReference type="SAM" id="Phobius"/>
    </source>
</evidence>
<evidence type="ECO:0000256" key="1">
    <source>
        <dbReference type="SAM" id="MobiDB-lite"/>
    </source>
</evidence>
<accession>A0A915P8E0</accession>
<protein>
    <submittedName>
        <fullName evidence="4">Uncharacterized protein</fullName>
    </submittedName>
</protein>
<name>A0A915P8E0_9BILA</name>
<feature type="transmembrane region" description="Helical" evidence="2">
    <location>
        <begin position="402"/>
        <end position="426"/>
    </location>
</feature>
<proteinExistence type="predicted"/>
<feature type="region of interest" description="Disordered" evidence="1">
    <location>
        <begin position="368"/>
        <end position="396"/>
    </location>
</feature>
<feature type="region of interest" description="Disordered" evidence="1">
    <location>
        <begin position="445"/>
        <end position="490"/>
    </location>
</feature>
<keyword evidence="2" id="KW-0812">Transmembrane</keyword>
<dbReference type="Proteomes" id="UP000887560">
    <property type="component" value="Unplaced"/>
</dbReference>
<evidence type="ECO:0000313" key="3">
    <source>
        <dbReference type="Proteomes" id="UP000887560"/>
    </source>
</evidence>
<keyword evidence="2" id="KW-1133">Transmembrane helix</keyword>
<sequence>MLFWFDDGPGTRKASTTLRPATTILPTLFASNLFVLVLLGQVNCEYNSPIGFYDHTLEDGQVTLAAGSITVDEDNIKKYLEREGSCEARIDDDGNIEVYYQGKNAAKNENTKKNGCAVDLLTKHSNMIKFKAVVRDKGPIVQCATDCDPARTFVDGIIDNLIPFAYSYNTTKESIAIFKGGQKEEDDAEICRRPEDMECKHGDKYRCMRWAPLTVGWNDCEIRGKSGVYAHTALFGIDSWHVLQKGRDLMSFNLTITGAGGLVMSLDGKTMETFNPDERIGHPWFGPRELRPHFPCLANGEGIARPVTWKIDGTNPASDPAYNRLLTFYLLPQVSARIEKYGETKGPKCEQLFIEFDKENYMLLAADPPTTTAKPTIGTRPKPTVKPTQKPTTTEPPSNNMVWVYVVGGVLFVVALIVAASICFIVNKKKVDPLKGGDSIVAKTKVDEKTKMKVDEKTKMKEKTKVDEKTKTKVDEKTKMKEKPKAGQRK</sequence>
<keyword evidence="2" id="KW-0472">Membrane</keyword>
<keyword evidence="3" id="KW-1185">Reference proteome</keyword>